<organism evidence="12 13">
    <name type="scientific">Chloropicon roscoffensis</name>
    <dbReference type="NCBI Taxonomy" id="1461544"/>
    <lineage>
        <taxon>Eukaryota</taxon>
        <taxon>Viridiplantae</taxon>
        <taxon>Chlorophyta</taxon>
        <taxon>Chloropicophyceae</taxon>
        <taxon>Chloropicales</taxon>
        <taxon>Chloropicaceae</taxon>
        <taxon>Chloropicon</taxon>
    </lineage>
</organism>
<accession>A0AAX4PCL5</accession>
<evidence type="ECO:0000256" key="2">
    <source>
        <dbReference type="ARBA" id="ARBA00004496"/>
    </source>
</evidence>
<keyword evidence="3" id="KW-0004">4Fe-4S</keyword>
<comment type="cofactor">
    <cofactor evidence="1">
        <name>[4Fe-4S] cluster</name>
        <dbReference type="ChEBI" id="CHEBI:49883"/>
    </cofactor>
</comment>
<dbReference type="PANTHER" id="PTHR30544">
    <property type="entry name" value="23S RRNA METHYLTRANSFERASE"/>
    <property type="match status" value="1"/>
</dbReference>
<dbReference type="AlphaFoldDB" id="A0AAX4PCL5"/>
<dbReference type="SUPFAM" id="SSF102114">
    <property type="entry name" value="Radical SAM enzymes"/>
    <property type="match status" value="1"/>
</dbReference>
<dbReference type="InterPro" id="IPR004383">
    <property type="entry name" value="rRNA_lsu_MTrfase_RlmN/Cfr"/>
</dbReference>
<gene>
    <name evidence="12" type="ORF">HKI87_08g54260</name>
</gene>
<keyword evidence="13" id="KW-1185">Reference proteome</keyword>
<evidence type="ECO:0000313" key="13">
    <source>
        <dbReference type="Proteomes" id="UP001472866"/>
    </source>
</evidence>
<dbReference type="GO" id="GO:0030488">
    <property type="term" value="P:tRNA methylation"/>
    <property type="evidence" value="ECO:0007669"/>
    <property type="project" value="TreeGrafter"/>
</dbReference>
<dbReference type="GO" id="GO:0005737">
    <property type="term" value="C:cytoplasm"/>
    <property type="evidence" value="ECO:0007669"/>
    <property type="project" value="UniProtKB-SubCell"/>
</dbReference>
<evidence type="ECO:0000256" key="4">
    <source>
        <dbReference type="ARBA" id="ARBA00022490"/>
    </source>
</evidence>
<keyword evidence="5 12" id="KW-0489">Methyltransferase</keyword>
<sequence length="409" mass="45238">MVKRTFEPHPVFDLPYLLDFLRENEIKTIHAKRIYKGLVKQLVEKGLDAEEDAAEIWSGIDELPKELYELLPRHFTPLSSKVVKQEGSLRGDTTKMVVELQDGLQVESVIMRYDPKKGRYVRNSQPGQQRPGKARATLCLSSQVGCAMGCKFCATGTMGLKGNLNPAEIFEQLVHAMRIEKIRNVVFMGMGEPLNNYKSVVSSIMLMVDHRLFGLSPSRITVSTVGVTSRIKAMASDLPGVNLALSLHAPNQEIRLEIVPTGKAYPVEKLIAACRSWQNETGKLIFFEYVVLGGINDHESHARELGDLLTRNGINGIVNLIPWNPTVAGTMEGYKAPDNGRLLGFQRLLREEHGIRCTIRRELGQDINSACGQLVINSEQQAKSSCGADSSCGGGAERKKVGLGLLLDW</sequence>
<dbReference type="GO" id="GO:0008173">
    <property type="term" value="F:RNA methyltransferase activity"/>
    <property type="evidence" value="ECO:0007669"/>
    <property type="project" value="InterPro"/>
</dbReference>
<dbReference type="SFLD" id="SFLDG01062">
    <property type="entry name" value="methyltransferase_(Class_A)"/>
    <property type="match status" value="1"/>
</dbReference>
<evidence type="ECO:0000256" key="1">
    <source>
        <dbReference type="ARBA" id="ARBA00001966"/>
    </source>
</evidence>
<dbReference type="GO" id="GO:0070475">
    <property type="term" value="P:rRNA base methylation"/>
    <property type="evidence" value="ECO:0007669"/>
    <property type="project" value="TreeGrafter"/>
</dbReference>
<dbReference type="PROSITE" id="PS51918">
    <property type="entry name" value="RADICAL_SAM"/>
    <property type="match status" value="1"/>
</dbReference>
<feature type="domain" description="Radical SAM core" evidence="11">
    <location>
        <begin position="132"/>
        <end position="366"/>
    </location>
</feature>
<dbReference type="FunFam" id="3.20.20.70:FF:000164">
    <property type="entry name" value="23S rRNA methyltransferase"/>
    <property type="match status" value="1"/>
</dbReference>
<keyword evidence="10" id="KW-0411">Iron-sulfur</keyword>
<evidence type="ECO:0000313" key="12">
    <source>
        <dbReference type="EMBL" id="WZN63873.1"/>
    </source>
</evidence>
<keyword evidence="9" id="KW-0408">Iron</keyword>
<dbReference type="InterPro" id="IPR040072">
    <property type="entry name" value="Methyltransferase_A"/>
</dbReference>
<dbReference type="InterPro" id="IPR013785">
    <property type="entry name" value="Aldolase_TIM"/>
</dbReference>
<evidence type="ECO:0000256" key="8">
    <source>
        <dbReference type="ARBA" id="ARBA00022723"/>
    </source>
</evidence>
<dbReference type="PIRSF" id="PIRSF006004">
    <property type="entry name" value="CHP00048"/>
    <property type="match status" value="1"/>
</dbReference>
<evidence type="ECO:0000256" key="10">
    <source>
        <dbReference type="ARBA" id="ARBA00023014"/>
    </source>
</evidence>
<keyword evidence="6" id="KW-0808">Transferase</keyword>
<dbReference type="EMBL" id="CP151508">
    <property type="protein sequence ID" value="WZN63873.1"/>
    <property type="molecule type" value="Genomic_DNA"/>
</dbReference>
<dbReference type="PANTHER" id="PTHR30544:SF8">
    <property type="entry name" value="RADICAL SAM SUPERFAMILY PROTEIN"/>
    <property type="match status" value="1"/>
</dbReference>
<dbReference type="Pfam" id="PF04055">
    <property type="entry name" value="Radical_SAM"/>
    <property type="match status" value="1"/>
</dbReference>
<dbReference type="GO" id="GO:0051539">
    <property type="term" value="F:4 iron, 4 sulfur cluster binding"/>
    <property type="evidence" value="ECO:0007669"/>
    <property type="project" value="UniProtKB-KW"/>
</dbReference>
<evidence type="ECO:0000256" key="5">
    <source>
        <dbReference type="ARBA" id="ARBA00022603"/>
    </source>
</evidence>
<evidence type="ECO:0000256" key="9">
    <source>
        <dbReference type="ARBA" id="ARBA00023004"/>
    </source>
</evidence>
<evidence type="ECO:0000256" key="3">
    <source>
        <dbReference type="ARBA" id="ARBA00022485"/>
    </source>
</evidence>
<proteinExistence type="predicted"/>
<evidence type="ECO:0000256" key="7">
    <source>
        <dbReference type="ARBA" id="ARBA00022691"/>
    </source>
</evidence>
<evidence type="ECO:0000256" key="6">
    <source>
        <dbReference type="ARBA" id="ARBA00022679"/>
    </source>
</evidence>
<reference evidence="12 13" key="1">
    <citation type="submission" date="2024-03" db="EMBL/GenBank/DDBJ databases">
        <title>Complete genome sequence of the green alga Chloropicon roscoffensis RCC1871.</title>
        <authorList>
            <person name="Lemieux C."/>
            <person name="Pombert J.-F."/>
            <person name="Otis C."/>
            <person name="Turmel M."/>
        </authorList>
    </citation>
    <scope>NUCLEOTIDE SEQUENCE [LARGE SCALE GENOMIC DNA]</scope>
    <source>
        <strain evidence="12 13">RCC1871</strain>
    </source>
</reference>
<evidence type="ECO:0000259" key="11">
    <source>
        <dbReference type="PROSITE" id="PS51918"/>
    </source>
</evidence>
<dbReference type="SFLD" id="SFLDS00029">
    <property type="entry name" value="Radical_SAM"/>
    <property type="match status" value="1"/>
</dbReference>
<dbReference type="Proteomes" id="UP001472866">
    <property type="component" value="Chromosome 08"/>
</dbReference>
<dbReference type="CDD" id="cd01335">
    <property type="entry name" value="Radical_SAM"/>
    <property type="match status" value="1"/>
</dbReference>
<keyword evidence="4" id="KW-0963">Cytoplasm</keyword>
<dbReference type="GO" id="GO:0046872">
    <property type="term" value="F:metal ion binding"/>
    <property type="evidence" value="ECO:0007669"/>
    <property type="project" value="UniProtKB-KW"/>
</dbReference>
<dbReference type="SFLD" id="SFLDF00275">
    <property type="entry name" value="adenosine_C2_methyltransferase"/>
    <property type="match status" value="1"/>
</dbReference>
<protein>
    <submittedName>
        <fullName evidence="12">Ribosomal RNA large subunit methyltransferase N</fullName>
    </submittedName>
</protein>
<comment type="subcellular location">
    <subcellularLocation>
        <location evidence="2">Cytoplasm</location>
    </subcellularLocation>
</comment>
<dbReference type="InterPro" id="IPR058240">
    <property type="entry name" value="rSAM_sf"/>
</dbReference>
<keyword evidence="8" id="KW-0479">Metal-binding</keyword>
<keyword evidence="7" id="KW-0949">S-adenosyl-L-methionine</keyword>
<dbReference type="InterPro" id="IPR007197">
    <property type="entry name" value="rSAM"/>
</dbReference>
<dbReference type="Gene3D" id="3.20.20.70">
    <property type="entry name" value="Aldolase class I"/>
    <property type="match status" value="1"/>
</dbReference>
<name>A0AAX4PCL5_9CHLO</name>